<proteinExistence type="predicted"/>
<comment type="caution">
    <text evidence="1">The sequence shown here is derived from an EMBL/GenBank/DDBJ whole genome shotgun (WGS) entry which is preliminary data.</text>
</comment>
<dbReference type="EMBL" id="JBHULZ010000041">
    <property type="protein sequence ID" value="MFD2698391.1"/>
    <property type="molecule type" value="Genomic_DNA"/>
</dbReference>
<keyword evidence="2" id="KW-1185">Reference proteome</keyword>
<dbReference type="Proteomes" id="UP001597357">
    <property type="component" value="Unassembled WGS sequence"/>
</dbReference>
<accession>A0ABW5SFB5</accession>
<evidence type="ECO:0000313" key="2">
    <source>
        <dbReference type="Proteomes" id="UP001597357"/>
    </source>
</evidence>
<protein>
    <recommendedName>
        <fullName evidence="3">Rieske domain-containing protein</fullName>
    </recommendedName>
</protein>
<organism evidence="1 2">
    <name type="scientific">Mesonia sediminis</name>
    <dbReference type="NCBI Taxonomy" id="1703946"/>
    <lineage>
        <taxon>Bacteria</taxon>
        <taxon>Pseudomonadati</taxon>
        <taxon>Bacteroidota</taxon>
        <taxon>Flavobacteriia</taxon>
        <taxon>Flavobacteriales</taxon>
        <taxon>Flavobacteriaceae</taxon>
        <taxon>Mesonia</taxon>
    </lineage>
</organism>
<evidence type="ECO:0000313" key="1">
    <source>
        <dbReference type="EMBL" id="MFD2698391.1"/>
    </source>
</evidence>
<reference evidence="2" key="1">
    <citation type="journal article" date="2019" name="Int. J. Syst. Evol. Microbiol.">
        <title>The Global Catalogue of Microorganisms (GCM) 10K type strain sequencing project: providing services to taxonomists for standard genome sequencing and annotation.</title>
        <authorList>
            <consortium name="The Broad Institute Genomics Platform"/>
            <consortium name="The Broad Institute Genome Sequencing Center for Infectious Disease"/>
            <person name="Wu L."/>
            <person name="Ma J."/>
        </authorList>
    </citation>
    <scope>NUCLEOTIDE SEQUENCE [LARGE SCALE GENOMIC DNA]</scope>
    <source>
        <strain evidence="2">KCTC 42255</strain>
    </source>
</reference>
<sequence>MMKYLNFLLLTCLLFAGCDSDDGRLDNPYLSGAPVNLEINLRLPQYTPLLNPANPVFIPNQGNVGIVVMNTGTNTYVAFDASDPNHPISSDCYAMQLEGTRLVCDCEQNTYELFTGNFISGENLRFPLYAYRISKIDNNTLVVTN</sequence>
<name>A0ABW5SFB5_9FLAO</name>
<dbReference type="RefSeq" id="WP_147862258.1">
    <property type="nucleotide sequence ID" value="NZ_JBHULZ010000041.1"/>
</dbReference>
<gene>
    <name evidence="1" type="ORF">ACFSQ0_10335</name>
</gene>
<dbReference type="PROSITE" id="PS51257">
    <property type="entry name" value="PROKAR_LIPOPROTEIN"/>
    <property type="match status" value="1"/>
</dbReference>
<evidence type="ECO:0008006" key="3">
    <source>
        <dbReference type="Google" id="ProtNLM"/>
    </source>
</evidence>